<dbReference type="Proteomes" id="UP000265618">
    <property type="component" value="Unassembled WGS sequence"/>
</dbReference>
<name>A0A9K3GRT7_9EUKA</name>
<feature type="non-terminal residue" evidence="1">
    <location>
        <position position="1"/>
    </location>
</feature>
<feature type="non-terminal residue" evidence="1">
    <location>
        <position position="39"/>
    </location>
</feature>
<proteinExistence type="predicted"/>
<sequence>VGLEDDEYDDIIREIEILKACKHENIIAYLGSWYAKSSQ</sequence>
<gene>
    <name evidence="1" type="ORF">KIPB_017056</name>
</gene>
<reference evidence="1 2" key="1">
    <citation type="journal article" date="2018" name="PLoS ONE">
        <title>The draft genome of Kipferlia bialata reveals reductive genome evolution in fornicate parasites.</title>
        <authorList>
            <person name="Tanifuji G."/>
            <person name="Takabayashi S."/>
            <person name="Kume K."/>
            <person name="Takagi M."/>
            <person name="Nakayama T."/>
            <person name="Kamikawa R."/>
            <person name="Inagaki Y."/>
            <person name="Hashimoto T."/>
        </authorList>
    </citation>
    <scope>NUCLEOTIDE SEQUENCE [LARGE SCALE GENOMIC DNA]</scope>
    <source>
        <strain evidence="1">NY0173</strain>
    </source>
</reference>
<dbReference type="EMBL" id="BDIP01011028">
    <property type="protein sequence ID" value="GIQ92953.1"/>
    <property type="molecule type" value="Genomic_DNA"/>
</dbReference>
<comment type="caution">
    <text evidence="1">The sequence shown here is derived from an EMBL/GenBank/DDBJ whole genome shotgun (WGS) entry which is preliminary data.</text>
</comment>
<dbReference type="InterPro" id="IPR011009">
    <property type="entry name" value="Kinase-like_dom_sf"/>
</dbReference>
<keyword evidence="2" id="KW-1185">Reference proteome</keyword>
<evidence type="ECO:0000313" key="1">
    <source>
        <dbReference type="EMBL" id="GIQ92953.1"/>
    </source>
</evidence>
<dbReference type="AlphaFoldDB" id="A0A9K3GRT7"/>
<evidence type="ECO:0000313" key="2">
    <source>
        <dbReference type="Proteomes" id="UP000265618"/>
    </source>
</evidence>
<organism evidence="1 2">
    <name type="scientific">Kipferlia bialata</name>
    <dbReference type="NCBI Taxonomy" id="797122"/>
    <lineage>
        <taxon>Eukaryota</taxon>
        <taxon>Metamonada</taxon>
        <taxon>Carpediemonas-like organisms</taxon>
        <taxon>Kipferlia</taxon>
    </lineage>
</organism>
<dbReference type="SUPFAM" id="SSF56112">
    <property type="entry name" value="Protein kinase-like (PK-like)"/>
    <property type="match status" value="1"/>
</dbReference>
<dbReference type="Gene3D" id="3.30.200.20">
    <property type="entry name" value="Phosphorylase Kinase, domain 1"/>
    <property type="match status" value="1"/>
</dbReference>
<accession>A0A9K3GRT7</accession>
<protein>
    <recommendedName>
        <fullName evidence="3">Protein kinase domain-containing protein</fullName>
    </recommendedName>
</protein>
<evidence type="ECO:0008006" key="3">
    <source>
        <dbReference type="Google" id="ProtNLM"/>
    </source>
</evidence>